<keyword evidence="2" id="KW-0378">Hydrolase</keyword>
<comment type="caution">
    <text evidence="5">The sequence shown here is derived from an EMBL/GenBank/DDBJ whole genome shotgun (WGS) entry which is preliminary data.</text>
</comment>
<protein>
    <submittedName>
        <fullName evidence="5">Rhamnogalacturonan acetylesterase</fullName>
    </submittedName>
</protein>
<evidence type="ECO:0000259" key="4">
    <source>
        <dbReference type="Pfam" id="PF13472"/>
    </source>
</evidence>
<reference evidence="5 6" key="1">
    <citation type="journal article" date="2019" name="Int. J. Syst. Evol. Microbiol.">
        <title>Rufibacter sediminis sp. nov., isolated from freshwater lake sediment.</title>
        <authorList>
            <person name="Qu J.H."/>
            <person name="Zhang L.J."/>
            <person name="Fu Y.H."/>
            <person name="Li H.F."/>
        </authorList>
    </citation>
    <scope>NUCLEOTIDE SEQUENCE [LARGE SCALE GENOMIC DNA]</scope>
    <source>
        <strain evidence="5 6">H-1</strain>
    </source>
</reference>
<keyword evidence="3" id="KW-0732">Signal</keyword>
<feature type="domain" description="SGNH hydrolase-type esterase" evidence="4">
    <location>
        <begin position="33"/>
        <end position="226"/>
    </location>
</feature>
<proteinExistence type="inferred from homology"/>
<dbReference type="Gene3D" id="3.40.50.1110">
    <property type="entry name" value="SGNH hydrolase"/>
    <property type="match status" value="1"/>
</dbReference>
<dbReference type="Proteomes" id="UP000659698">
    <property type="component" value="Unassembled WGS sequence"/>
</dbReference>
<evidence type="ECO:0000313" key="5">
    <source>
        <dbReference type="EMBL" id="MBC3541164.1"/>
    </source>
</evidence>
<evidence type="ECO:0000256" key="3">
    <source>
        <dbReference type="SAM" id="SignalP"/>
    </source>
</evidence>
<feature type="signal peptide" evidence="3">
    <location>
        <begin position="1"/>
        <end position="24"/>
    </location>
</feature>
<dbReference type="Pfam" id="PF13472">
    <property type="entry name" value="Lipase_GDSL_2"/>
    <property type="match status" value="1"/>
</dbReference>
<dbReference type="InterPro" id="IPR036514">
    <property type="entry name" value="SGNH_hydro_sf"/>
</dbReference>
<dbReference type="InterPro" id="IPR037459">
    <property type="entry name" value="RhgT-like"/>
</dbReference>
<dbReference type="SUPFAM" id="SSF52266">
    <property type="entry name" value="SGNH hydrolase"/>
    <property type="match status" value="1"/>
</dbReference>
<dbReference type="CDD" id="cd01821">
    <property type="entry name" value="Rhamnogalacturan_acetylesterase_like"/>
    <property type="match status" value="1"/>
</dbReference>
<evidence type="ECO:0000256" key="2">
    <source>
        <dbReference type="ARBA" id="ARBA00022801"/>
    </source>
</evidence>
<evidence type="ECO:0000256" key="1">
    <source>
        <dbReference type="ARBA" id="ARBA00008668"/>
    </source>
</evidence>
<dbReference type="EMBL" id="JACOAF010000037">
    <property type="protein sequence ID" value="MBC3541164.1"/>
    <property type="molecule type" value="Genomic_DNA"/>
</dbReference>
<organism evidence="5 6">
    <name type="scientific">Rufibacter sediminis</name>
    <dbReference type="NCBI Taxonomy" id="2762756"/>
    <lineage>
        <taxon>Bacteria</taxon>
        <taxon>Pseudomonadati</taxon>
        <taxon>Bacteroidota</taxon>
        <taxon>Cytophagia</taxon>
        <taxon>Cytophagales</taxon>
        <taxon>Hymenobacteraceae</taxon>
        <taxon>Rufibacter</taxon>
    </lineage>
</organism>
<gene>
    <name evidence="5" type="ORF">H7U12_15830</name>
</gene>
<sequence>MKFKAIFLFLALGCLGLTSFLNQAKPPITVYLIGDSTMSVKETKAFPETGWGMPFVYFFDNTVKIENHAKNGRSTRTFLEENLWQPVATHMKAGDYLFIQFGHNDEVPTKKSYTSEAAYQANLERFISEARKKNVTPVLITPAARRKFDAAGKLEETHAVYSGLVRSVAQKQKVALIDLDRKSQELLQKLGPESSKLLFVYLQPGQHPNYPQGKEDDTHFNELGAREMAQIVFAELKAQKLELADRMVKPQVK</sequence>
<keyword evidence="6" id="KW-1185">Reference proteome</keyword>
<name>A0ABR6VW62_9BACT</name>
<dbReference type="RefSeq" id="WP_186639761.1">
    <property type="nucleotide sequence ID" value="NZ_JACOAF010000037.1"/>
</dbReference>
<evidence type="ECO:0000313" key="6">
    <source>
        <dbReference type="Proteomes" id="UP000659698"/>
    </source>
</evidence>
<dbReference type="PANTHER" id="PTHR43695">
    <property type="entry name" value="PUTATIVE (AFU_ORTHOLOGUE AFUA_2G17250)-RELATED"/>
    <property type="match status" value="1"/>
</dbReference>
<dbReference type="PANTHER" id="PTHR43695:SF1">
    <property type="entry name" value="RHAMNOGALACTURONAN ACETYLESTERASE"/>
    <property type="match status" value="1"/>
</dbReference>
<comment type="similarity">
    <text evidence="1">Belongs to the 'GDSL' lipolytic enzyme family.</text>
</comment>
<dbReference type="InterPro" id="IPR013830">
    <property type="entry name" value="SGNH_hydro"/>
</dbReference>
<accession>A0ABR6VW62</accession>
<feature type="chain" id="PRO_5045442187" evidence="3">
    <location>
        <begin position="25"/>
        <end position="253"/>
    </location>
</feature>